<gene>
    <name evidence="2" type="ORF">Salmuc_02343</name>
</gene>
<sequence length="80" mass="8548">MGPGALDPLTKEMLYIAVSAANGCEYCCHSHTAAARGKGMSDEMHNELLSVIGMAMQTNGMVSALQVEVDDAFRVEDREA</sequence>
<dbReference type="EMBL" id="APVH01000064">
    <property type="protein sequence ID" value="EPX75947.1"/>
    <property type="molecule type" value="Genomic_DNA"/>
</dbReference>
<name>S9Q7D4_9RHOB</name>
<keyword evidence="3" id="KW-1185">Reference proteome</keyword>
<evidence type="ECO:0000259" key="1">
    <source>
        <dbReference type="Pfam" id="PF02627"/>
    </source>
</evidence>
<comment type="caution">
    <text evidence="2">The sequence shown here is derived from an EMBL/GenBank/DDBJ whole genome shotgun (WGS) entry which is preliminary data.</text>
</comment>
<evidence type="ECO:0000313" key="3">
    <source>
        <dbReference type="Proteomes" id="UP000015347"/>
    </source>
</evidence>
<reference evidence="3" key="1">
    <citation type="journal article" date="2014" name="Stand. Genomic Sci.">
        <title>Genome sequence of the exopolysaccharide-producing Salipiger mucosus type strain (DSM 16094(T)), a moderately halophilic member of the Roseobacter clade.</title>
        <authorList>
            <person name="Riedel T."/>
            <person name="Spring S."/>
            <person name="Fiebig A."/>
            <person name="Petersen J."/>
            <person name="Kyrpides N.C."/>
            <person name="Goker M."/>
            <person name="Klenk H.P."/>
        </authorList>
    </citation>
    <scope>NUCLEOTIDE SEQUENCE [LARGE SCALE GENOMIC DNA]</scope>
    <source>
        <strain evidence="3">DSM 16094</strain>
    </source>
</reference>
<dbReference type="STRING" id="1123237.Salmuc_02343"/>
<dbReference type="AlphaFoldDB" id="S9Q7D4"/>
<dbReference type="Proteomes" id="UP000015347">
    <property type="component" value="Unassembled WGS sequence"/>
</dbReference>
<dbReference type="NCBIfam" id="TIGR00778">
    <property type="entry name" value="ahpD_dom"/>
    <property type="match status" value="1"/>
</dbReference>
<feature type="domain" description="Carboxymuconolactone decarboxylase-like" evidence="1">
    <location>
        <begin position="3"/>
        <end position="67"/>
    </location>
</feature>
<dbReference type="Gene3D" id="1.20.1290.10">
    <property type="entry name" value="AhpD-like"/>
    <property type="match status" value="1"/>
</dbReference>
<protein>
    <submittedName>
        <fullName evidence="2">4-carboxymuconolactone decarboxylase domain protein</fullName>
    </submittedName>
</protein>
<organism evidence="2 3">
    <name type="scientific">Salipiger mucosus DSM 16094</name>
    <dbReference type="NCBI Taxonomy" id="1123237"/>
    <lineage>
        <taxon>Bacteria</taxon>
        <taxon>Pseudomonadati</taxon>
        <taxon>Pseudomonadota</taxon>
        <taxon>Alphaproteobacteria</taxon>
        <taxon>Rhodobacterales</taxon>
        <taxon>Roseobacteraceae</taxon>
        <taxon>Salipiger</taxon>
    </lineage>
</organism>
<dbReference type="GO" id="GO:0051920">
    <property type="term" value="F:peroxiredoxin activity"/>
    <property type="evidence" value="ECO:0007669"/>
    <property type="project" value="InterPro"/>
</dbReference>
<evidence type="ECO:0000313" key="2">
    <source>
        <dbReference type="EMBL" id="EPX75947.1"/>
    </source>
</evidence>
<dbReference type="InterPro" id="IPR004675">
    <property type="entry name" value="AhpD_core"/>
</dbReference>
<proteinExistence type="predicted"/>
<accession>S9Q7D4</accession>
<dbReference type="eggNOG" id="COG2128">
    <property type="taxonomic scope" value="Bacteria"/>
</dbReference>
<dbReference type="InterPro" id="IPR003779">
    <property type="entry name" value="CMD-like"/>
</dbReference>
<dbReference type="HOGENOM" id="CLU_2602025_0_0_5"/>
<dbReference type="Pfam" id="PF02627">
    <property type="entry name" value="CMD"/>
    <property type="match status" value="1"/>
</dbReference>
<dbReference type="SUPFAM" id="SSF69118">
    <property type="entry name" value="AhpD-like"/>
    <property type="match status" value="1"/>
</dbReference>
<dbReference type="InterPro" id="IPR029032">
    <property type="entry name" value="AhpD-like"/>
</dbReference>